<feature type="compositionally biased region" description="Pro residues" evidence="1">
    <location>
        <begin position="348"/>
        <end position="360"/>
    </location>
</feature>
<dbReference type="AlphaFoldDB" id="A0A5E5P864"/>
<dbReference type="OrthoDB" id="8938615at2"/>
<evidence type="ECO:0000256" key="1">
    <source>
        <dbReference type="SAM" id="MobiDB-lite"/>
    </source>
</evidence>
<accession>A0A5E5P864</accession>
<dbReference type="EMBL" id="CABPSX010000008">
    <property type="protein sequence ID" value="VVG72717.1"/>
    <property type="molecule type" value="Genomic_DNA"/>
</dbReference>
<dbReference type="Proteomes" id="UP000364291">
    <property type="component" value="Unassembled WGS sequence"/>
</dbReference>
<organism evidence="2 3">
    <name type="scientific">Pandoraea apista</name>
    <dbReference type="NCBI Taxonomy" id="93218"/>
    <lineage>
        <taxon>Bacteria</taxon>
        <taxon>Pseudomonadati</taxon>
        <taxon>Pseudomonadota</taxon>
        <taxon>Betaproteobacteria</taxon>
        <taxon>Burkholderiales</taxon>
        <taxon>Burkholderiaceae</taxon>
        <taxon>Pandoraea</taxon>
    </lineage>
</organism>
<feature type="compositionally biased region" description="Basic and acidic residues" evidence="1">
    <location>
        <begin position="321"/>
        <end position="330"/>
    </location>
</feature>
<name>A0A5E5P864_9BURK</name>
<feature type="compositionally biased region" description="Polar residues" evidence="1">
    <location>
        <begin position="335"/>
        <end position="345"/>
    </location>
</feature>
<feature type="compositionally biased region" description="Polar residues" evidence="1">
    <location>
        <begin position="367"/>
        <end position="378"/>
    </location>
</feature>
<reference evidence="2 3" key="1">
    <citation type="submission" date="2019-08" db="EMBL/GenBank/DDBJ databases">
        <authorList>
            <person name="Peeters C."/>
        </authorList>
    </citation>
    <scope>NUCLEOTIDE SEQUENCE [LARGE SCALE GENOMIC DNA]</scope>
    <source>
        <strain evidence="2 3">LMG 18089</strain>
    </source>
</reference>
<proteinExistence type="predicted"/>
<sequence>MHIPLLNWVTNALAISHGVALPHQSAHAQDMTAGLRQVAMAPASAASQGLACVAAEDRLDWSRAPTTRAQVFAERLMDVRSVCVRGSRNDAENCLLDLPPDTNVAVRPSHLMLAGCEASLPAPMRTMLARQRRDSHSLERAFSETFAAESQGKFSVASIEARLTQQFGQMPPDTQRMLRHADTYIEVPQLAFLRVLSGEQEARRHHVAGPFPNAQSRRSAGVPEVRDAMLGAYIRTPAGGRHHSLFVSLATPSTAQQILEDTLAHAAQHVNQLFGEVPDTYMTARMQMRAVGPGEDIVHTLAELLHDGHQRFGEFARGETREALAPESHAHVRQQPCQPGASTLTFPPRVPASPPAPAQPAPQAQSKTGETSTQTLPSSRMRRAQRAQAPSIAEMQAALAKLERLAQKYSSLSRPRYG</sequence>
<protein>
    <submittedName>
        <fullName evidence="2">Uncharacterized protein</fullName>
    </submittedName>
</protein>
<evidence type="ECO:0000313" key="2">
    <source>
        <dbReference type="EMBL" id="VVG72717.1"/>
    </source>
</evidence>
<evidence type="ECO:0000313" key="3">
    <source>
        <dbReference type="Proteomes" id="UP000364291"/>
    </source>
</evidence>
<feature type="region of interest" description="Disordered" evidence="1">
    <location>
        <begin position="321"/>
        <end position="392"/>
    </location>
</feature>
<gene>
    <name evidence="2" type="ORF">PAP18089_03717</name>
</gene>
<dbReference type="RefSeq" id="WP_094067973.1">
    <property type="nucleotide sequence ID" value="NZ_CABPSX010000008.1"/>
</dbReference>